<dbReference type="PANTHER" id="PTHR10164">
    <property type="entry name" value="ISLET CELL AUTOANTIGEN 1"/>
    <property type="match status" value="1"/>
</dbReference>
<reference evidence="2" key="1">
    <citation type="submission" date="2024-06" db="EMBL/GenBank/DDBJ databases">
        <authorList>
            <person name="Liu X."/>
            <person name="Lenzi L."/>
            <person name="Haldenby T S."/>
            <person name="Uol C."/>
        </authorList>
    </citation>
    <scope>NUCLEOTIDE SEQUENCE</scope>
</reference>
<sequence>MSGSYCGSSYDRYIQKIDDSKSLKIKNAYWTTKQAMIKKFGRKQDENIVASDADLDAKLELLKSVQYTCRNLATLLARFQDILCFMSQVENEMGRFLKHYSLDDKTQAGKIMSAVGRVLSHSAQQRLLLRTPLERVQQEVKTFRQRAIADTMGTLKRMETARTEYRGSLLWMKNVSEELDPDTYKQLEKFRCVQAQCMLICSYILTAKFHGPRTSPMLKMDTKRP</sequence>
<gene>
    <name evidence="2" type="ORF">CDAUBV1_LOCUS3372</name>
</gene>
<dbReference type="GO" id="GO:0051049">
    <property type="term" value="P:regulation of transport"/>
    <property type="evidence" value="ECO:0007669"/>
    <property type="project" value="TreeGrafter"/>
</dbReference>
<proteinExistence type="predicted"/>
<dbReference type="InterPro" id="IPR010504">
    <property type="entry name" value="AH_dom"/>
</dbReference>
<dbReference type="PROSITE" id="PS50870">
    <property type="entry name" value="AH"/>
    <property type="match status" value="1"/>
</dbReference>
<comment type="caution">
    <text evidence="2">The sequence shown here is derived from an EMBL/GenBank/DDBJ whole genome shotgun (WGS) entry which is preliminary data.</text>
</comment>
<dbReference type="Pfam" id="PF06456">
    <property type="entry name" value="Arfaptin"/>
    <property type="match status" value="1"/>
</dbReference>
<protein>
    <recommendedName>
        <fullName evidence="1">AH domain-containing protein</fullName>
    </recommendedName>
</protein>
<dbReference type="Gene3D" id="1.20.1270.60">
    <property type="entry name" value="Arfaptin homology (AH) domain/BAR domain"/>
    <property type="match status" value="1"/>
</dbReference>
<dbReference type="InterPro" id="IPR024114">
    <property type="entry name" value="Islet_autoAg_Ica1/Ica1-like"/>
</dbReference>
<evidence type="ECO:0000313" key="2">
    <source>
        <dbReference type="EMBL" id="CAL5131201.1"/>
    </source>
</evidence>
<evidence type="ECO:0000259" key="1">
    <source>
        <dbReference type="PROSITE" id="PS50870"/>
    </source>
</evidence>
<organism evidence="2 3">
    <name type="scientific">Calicophoron daubneyi</name>
    <name type="common">Rumen fluke</name>
    <name type="synonym">Paramphistomum daubneyi</name>
    <dbReference type="NCBI Taxonomy" id="300641"/>
    <lineage>
        <taxon>Eukaryota</taxon>
        <taxon>Metazoa</taxon>
        <taxon>Spiralia</taxon>
        <taxon>Lophotrochozoa</taxon>
        <taxon>Platyhelminthes</taxon>
        <taxon>Trematoda</taxon>
        <taxon>Digenea</taxon>
        <taxon>Plagiorchiida</taxon>
        <taxon>Pronocephalata</taxon>
        <taxon>Paramphistomoidea</taxon>
        <taxon>Paramphistomidae</taxon>
        <taxon>Calicophoron</taxon>
    </lineage>
</organism>
<accession>A0AAV2T4K5</accession>
<dbReference type="EMBL" id="CAXLJL010000081">
    <property type="protein sequence ID" value="CAL5131201.1"/>
    <property type="molecule type" value="Genomic_DNA"/>
</dbReference>
<dbReference type="AlphaFoldDB" id="A0AAV2T4K5"/>
<dbReference type="GO" id="GO:0005794">
    <property type="term" value="C:Golgi apparatus"/>
    <property type="evidence" value="ECO:0007669"/>
    <property type="project" value="TreeGrafter"/>
</dbReference>
<name>A0AAV2T4K5_CALDB</name>
<dbReference type="SUPFAM" id="SSF103657">
    <property type="entry name" value="BAR/IMD domain-like"/>
    <property type="match status" value="1"/>
</dbReference>
<dbReference type="PANTHER" id="PTHR10164:SF4">
    <property type="entry name" value="GH23156P"/>
    <property type="match status" value="1"/>
</dbReference>
<feature type="domain" description="AH" evidence="1">
    <location>
        <begin position="50"/>
        <end position="225"/>
    </location>
</feature>
<dbReference type="Proteomes" id="UP001497525">
    <property type="component" value="Unassembled WGS sequence"/>
</dbReference>
<dbReference type="GO" id="GO:0019904">
    <property type="term" value="F:protein domain specific binding"/>
    <property type="evidence" value="ECO:0007669"/>
    <property type="project" value="InterPro"/>
</dbReference>
<evidence type="ECO:0000313" key="3">
    <source>
        <dbReference type="Proteomes" id="UP001497525"/>
    </source>
</evidence>
<dbReference type="InterPro" id="IPR027267">
    <property type="entry name" value="AH/BAR_dom_sf"/>
</dbReference>
<dbReference type="SMART" id="SM01015">
    <property type="entry name" value="Arfaptin"/>
    <property type="match status" value="1"/>
</dbReference>